<name>A0ABV6V9V8_9ACTN</name>
<reference evidence="2 3" key="1">
    <citation type="submission" date="2024-09" db="EMBL/GenBank/DDBJ databases">
        <authorList>
            <person name="Lee S.D."/>
        </authorList>
    </citation>
    <scope>NUCLEOTIDE SEQUENCE [LARGE SCALE GENOMIC DNA]</scope>
    <source>
        <strain evidence="2 3">N1-1</strain>
    </source>
</reference>
<feature type="region of interest" description="Disordered" evidence="1">
    <location>
        <begin position="83"/>
        <end position="113"/>
    </location>
</feature>
<dbReference type="Proteomes" id="UP001592582">
    <property type="component" value="Unassembled WGS sequence"/>
</dbReference>
<organism evidence="2 3">
    <name type="scientific">Streptacidiphilus alkalitolerans</name>
    <dbReference type="NCBI Taxonomy" id="3342712"/>
    <lineage>
        <taxon>Bacteria</taxon>
        <taxon>Bacillati</taxon>
        <taxon>Actinomycetota</taxon>
        <taxon>Actinomycetes</taxon>
        <taxon>Kitasatosporales</taxon>
        <taxon>Streptomycetaceae</taxon>
        <taxon>Streptacidiphilus</taxon>
    </lineage>
</organism>
<evidence type="ECO:0000313" key="3">
    <source>
        <dbReference type="Proteomes" id="UP001592582"/>
    </source>
</evidence>
<feature type="compositionally biased region" description="Low complexity" evidence="1">
    <location>
        <begin position="100"/>
        <end position="113"/>
    </location>
</feature>
<proteinExistence type="predicted"/>
<gene>
    <name evidence="2" type="ORF">ACEZDG_14655</name>
</gene>
<keyword evidence="3" id="KW-1185">Reference proteome</keyword>
<protein>
    <submittedName>
        <fullName evidence="2">Uncharacterized protein</fullName>
    </submittedName>
</protein>
<accession>A0ABV6V9V8</accession>
<evidence type="ECO:0000313" key="2">
    <source>
        <dbReference type="EMBL" id="MFC1410506.1"/>
    </source>
</evidence>
<sequence length="113" mass="12370">MNIVNIARGLLDRHEQIRDSDPETAAQIRDDLTLMADEVKLAISELRGLVDPPTIELEDKRVIPTVIAEEMRLTGRRLEELVGKAKRPAPVPKDADKAPARSTAAAAKAPEKA</sequence>
<comment type="caution">
    <text evidence="2">The sequence shown here is derived from an EMBL/GenBank/DDBJ whole genome shotgun (WGS) entry which is preliminary data.</text>
</comment>
<evidence type="ECO:0000256" key="1">
    <source>
        <dbReference type="SAM" id="MobiDB-lite"/>
    </source>
</evidence>
<dbReference type="EMBL" id="JBHEZX010000005">
    <property type="protein sequence ID" value="MFC1410506.1"/>
    <property type="molecule type" value="Genomic_DNA"/>
</dbReference>
<dbReference type="RefSeq" id="WP_380508267.1">
    <property type="nucleotide sequence ID" value="NZ_JBHEZX010000005.1"/>
</dbReference>